<keyword evidence="4 6" id="KW-0413">Isomerase</keyword>
<gene>
    <name evidence="10" type="primary">fkh1</name>
    <name evidence="9" type="ORF">SJAG_04155</name>
</gene>
<accession>B6K626</accession>
<dbReference type="SUPFAM" id="SSF54534">
    <property type="entry name" value="FKBP-like"/>
    <property type="match status" value="1"/>
</dbReference>
<proteinExistence type="inferred from homology"/>
<evidence type="ECO:0000256" key="6">
    <source>
        <dbReference type="PROSITE-ProRule" id="PRU00277"/>
    </source>
</evidence>
<dbReference type="PANTHER" id="PTHR10516:SF443">
    <property type="entry name" value="FK506-BINDING PROTEIN 59-RELATED"/>
    <property type="match status" value="1"/>
</dbReference>
<dbReference type="GO" id="GO:0000747">
    <property type="term" value="P:conjugation with cellular fusion"/>
    <property type="evidence" value="ECO:0007669"/>
    <property type="project" value="EnsemblFungi"/>
</dbReference>
<feature type="domain" description="PPIase FKBP-type" evidence="8">
    <location>
        <begin position="20"/>
        <end position="108"/>
    </location>
</feature>
<comment type="catalytic activity">
    <reaction evidence="1 6">
        <text>[protein]-peptidylproline (omega=180) = [protein]-peptidylproline (omega=0)</text>
        <dbReference type="Rhea" id="RHEA:16237"/>
        <dbReference type="Rhea" id="RHEA-COMP:10747"/>
        <dbReference type="Rhea" id="RHEA-COMP:10748"/>
        <dbReference type="ChEBI" id="CHEBI:83833"/>
        <dbReference type="ChEBI" id="CHEBI:83834"/>
        <dbReference type="EC" id="5.2.1.8"/>
    </reaction>
</comment>
<dbReference type="InterPro" id="IPR050689">
    <property type="entry name" value="FKBP-type_PPIase"/>
</dbReference>
<dbReference type="AlphaFoldDB" id="B6K626"/>
<evidence type="ECO:0000313" key="9">
    <source>
        <dbReference type="EMBL" id="EEB08980.2"/>
    </source>
</evidence>
<protein>
    <recommendedName>
        <fullName evidence="2 6">peptidylprolyl isomerase</fullName>
        <ecNumber evidence="2 6">5.2.1.8</ecNumber>
    </recommendedName>
</protein>
<dbReference type="FunFam" id="3.10.50.40:FF:000025">
    <property type="entry name" value="Peptidylprolyl isomerase"/>
    <property type="match status" value="1"/>
</dbReference>
<feature type="region of interest" description="Disordered" evidence="7">
    <location>
        <begin position="1"/>
        <end position="20"/>
    </location>
</feature>
<evidence type="ECO:0000313" key="10">
    <source>
        <dbReference type="JaponicusDB" id="SJAG_04155"/>
    </source>
</evidence>
<dbReference type="RefSeq" id="XP_002175273.2">
    <property type="nucleotide sequence ID" value="XM_002175237.2"/>
</dbReference>
<evidence type="ECO:0000256" key="1">
    <source>
        <dbReference type="ARBA" id="ARBA00000971"/>
    </source>
</evidence>
<dbReference type="EC" id="5.2.1.8" evidence="2 6"/>
<dbReference type="GeneID" id="7049322"/>
<reference evidence="9 11" key="1">
    <citation type="journal article" date="2011" name="Science">
        <title>Comparative functional genomics of the fission yeasts.</title>
        <authorList>
            <person name="Rhind N."/>
            <person name="Chen Z."/>
            <person name="Yassour M."/>
            <person name="Thompson D.A."/>
            <person name="Haas B.J."/>
            <person name="Habib N."/>
            <person name="Wapinski I."/>
            <person name="Roy S."/>
            <person name="Lin M.F."/>
            <person name="Heiman D.I."/>
            <person name="Young S.K."/>
            <person name="Furuya K."/>
            <person name="Guo Y."/>
            <person name="Pidoux A."/>
            <person name="Chen H.M."/>
            <person name="Robbertse B."/>
            <person name="Goldberg J.M."/>
            <person name="Aoki K."/>
            <person name="Bayne E.H."/>
            <person name="Berlin A.M."/>
            <person name="Desjardins C.A."/>
            <person name="Dobbs E."/>
            <person name="Dukaj L."/>
            <person name="Fan L."/>
            <person name="FitzGerald M.G."/>
            <person name="French C."/>
            <person name="Gujja S."/>
            <person name="Hansen K."/>
            <person name="Keifenheim D."/>
            <person name="Levin J.Z."/>
            <person name="Mosher R.A."/>
            <person name="Mueller C.A."/>
            <person name="Pfiffner J."/>
            <person name="Priest M."/>
            <person name="Russ C."/>
            <person name="Smialowska A."/>
            <person name="Swoboda P."/>
            <person name="Sykes S.M."/>
            <person name="Vaughn M."/>
            <person name="Vengrova S."/>
            <person name="Yoder R."/>
            <person name="Zeng Q."/>
            <person name="Allshire R."/>
            <person name="Baulcombe D."/>
            <person name="Birren B.W."/>
            <person name="Brown W."/>
            <person name="Ekwall K."/>
            <person name="Kellis M."/>
            <person name="Leatherwood J."/>
            <person name="Levin H."/>
            <person name="Margalit H."/>
            <person name="Martienssen R."/>
            <person name="Nieduszynski C.A."/>
            <person name="Spatafora J.W."/>
            <person name="Friedman N."/>
            <person name="Dalgaard J.Z."/>
            <person name="Baumann P."/>
            <person name="Niki H."/>
            <person name="Regev A."/>
            <person name="Nusbaum C."/>
        </authorList>
    </citation>
    <scope>NUCLEOTIDE SEQUENCE [LARGE SCALE GENOMIC DNA]</scope>
    <source>
        <strain evidence="11">yFS275 / FY16936</strain>
    </source>
</reference>
<sequence>MGVEKQIISPGDNKNFPKPGDRVTMHYTGTLVNGKKFDSSVDRGSPFQCTIGVGQLIRGWDEGVPTMSLGEKAKLTITPDFGYGPRGFPGLIPPNSTLLFDVELLGINNLKA</sequence>
<dbReference type="GO" id="GO:0003755">
    <property type="term" value="F:peptidyl-prolyl cis-trans isomerase activity"/>
    <property type="evidence" value="ECO:0000318"/>
    <property type="project" value="GO_Central"/>
</dbReference>
<dbReference type="OrthoDB" id="1902587at2759"/>
<dbReference type="eggNOG" id="KOG0544">
    <property type="taxonomic scope" value="Eukaryota"/>
</dbReference>
<dbReference type="EMBL" id="KE651167">
    <property type="protein sequence ID" value="EEB08980.2"/>
    <property type="molecule type" value="Genomic_DNA"/>
</dbReference>
<dbReference type="Gene3D" id="3.10.50.40">
    <property type="match status" value="1"/>
</dbReference>
<dbReference type="HOGENOM" id="CLU_013615_12_1_1"/>
<evidence type="ECO:0000256" key="3">
    <source>
        <dbReference type="ARBA" id="ARBA00023110"/>
    </source>
</evidence>
<name>B6K626_SCHJY</name>
<dbReference type="InterPro" id="IPR001179">
    <property type="entry name" value="PPIase_FKBP_dom"/>
</dbReference>
<dbReference type="OMA" id="FTSMNNQ"/>
<evidence type="ECO:0000259" key="8">
    <source>
        <dbReference type="PROSITE" id="PS50059"/>
    </source>
</evidence>
<keyword evidence="3 6" id="KW-0697">Rotamase</keyword>
<evidence type="ECO:0000256" key="7">
    <source>
        <dbReference type="SAM" id="MobiDB-lite"/>
    </source>
</evidence>
<organism evidence="9 11">
    <name type="scientific">Schizosaccharomyces japonicus (strain yFS275 / FY16936)</name>
    <name type="common">Fission yeast</name>
    <dbReference type="NCBI Taxonomy" id="402676"/>
    <lineage>
        <taxon>Eukaryota</taxon>
        <taxon>Fungi</taxon>
        <taxon>Dikarya</taxon>
        <taxon>Ascomycota</taxon>
        <taxon>Taphrinomycotina</taxon>
        <taxon>Schizosaccharomycetes</taxon>
        <taxon>Schizosaccharomycetales</taxon>
        <taxon>Schizosaccharomycetaceae</taxon>
        <taxon>Schizosaccharomyces</taxon>
    </lineage>
</organism>
<dbReference type="STRING" id="402676.B6K626"/>
<dbReference type="VEuPathDB" id="FungiDB:SJAG_04155"/>
<evidence type="ECO:0000256" key="4">
    <source>
        <dbReference type="ARBA" id="ARBA00023235"/>
    </source>
</evidence>
<evidence type="ECO:0000256" key="5">
    <source>
        <dbReference type="ARBA" id="ARBA00038106"/>
    </source>
</evidence>
<dbReference type="Proteomes" id="UP000001744">
    <property type="component" value="Unassembled WGS sequence"/>
</dbReference>
<dbReference type="JaponicusDB" id="SJAG_04155">
    <property type="gene designation" value="fkh1"/>
</dbReference>
<dbReference type="PANTHER" id="PTHR10516">
    <property type="entry name" value="PEPTIDYL-PROLYL CIS-TRANS ISOMERASE"/>
    <property type="match status" value="1"/>
</dbReference>
<keyword evidence="11" id="KW-1185">Reference proteome</keyword>
<dbReference type="InterPro" id="IPR046357">
    <property type="entry name" value="PPIase_dom_sf"/>
</dbReference>
<comment type="similarity">
    <text evidence="5">Belongs to the FKBP-type PPIase family. FKBP1 subfamily.</text>
</comment>
<evidence type="ECO:0000256" key="2">
    <source>
        <dbReference type="ARBA" id="ARBA00013194"/>
    </source>
</evidence>
<evidence type="ECO:0000313" key="11">
    <source>
        <dbReference type="Proteomes" id="UP000001744"/>
    </source>
</evidence>
<dbReference type="Pfam" id="PF00254">
    <property type="entry name" value="FKBP_C"/>
    <property type="match status" value="1"/>
</dbReference>
<dbReference type="PROSITE" id="PS50059">
    <property type="entry name" value="FKBP_PPIASE"/>
    <property type="match status" value="1"/>
</dbReference>